<feature type="transmembrane region" description="Helical" evidence="1">
    <location>
        <begin position="125"/>
        <end position="144"/>
    </location>
</feature>
<sequence length="167" mass="17700">MVTIGGLPAHILLVHGVVVLAPLAGLMEVIFALWRRSRTYLAWPLSVLAVILVPLAVLTAEAGEQLEKTKPASDLIREHAAQGSFFRFVTVLFLVAVILQVLAAFPSVLSRWSSLKGLNRALATPWLVSATSILGVAAALFLIYESVVTGHSGAASVWSGISAHKAP</sequence>
<proteinExistence type="predicted"/>
<evidence type="ECO:0000313" key="2">
    <source>
        <dbReference type="EMBL" id="MFK4638079.1"/>
    </source>
</evidence>
<comment type="caution">
    <text evidence="2">The sequence shown here is derived from an EMBL/GenBank/DDBJ whole genome shotgun (WGS) entry which is preliminary data.</text>
</comment>
<keyword evidence="1" id="KW-1133">Transmembrane helix</keyword>
<name>A0ABW8N235_9MICC</name>
<keyword evidence="3" id="KW-1185">Reference proteome</keyword>
<keyword evidence="1" id="KW-0472">Membrane</keyword>
<accession>A0ABW8N235</accession>
<dbReference type="EMBL" id="JBIYEW010000003">
    <property type="protein sequence ID" value="MFK4638079.1"/>
    <property type="molecule type" value="Genomic_DNA"/>
</dbReference>
<reference evidence="2 3" key="1">
    <citation type="submission" date="2024-10" db="EMBL/GenBank/DDBJ databases">
        <title>Novel secondary metabolite-producing bacteria for plant disease control.</title>
        <authorList>
            <person name="Chevrette M."/>
        </authorList>
    </citation>
    <scope>NUCLEOTIDE SEQUENCE [LARGE SCALE GENOMIC DNA]</scope>
    <source>
        <strain evidence="2 3">J30 TE3557</strain>
    </source>
</reference>
<evidence type="ECO:0000256" key="1">
    <source>
        <dbReference type="SAM" id="Phobius"/>
    </source>
</evidence>
<protein>
    <submittedName>
        <fullName evidence="2">Uncharacterized protein</fullName>
    </submittedName>
</protein>
<dbReference type="RefSeq" id="WP_404593744.1">
    <property type="nucleotide sequence ID" value="NZ_JBIYEW010000003.1"/>
</dbReference>
<gene>
    <name evidence="2" type="ORF">ABIA52_000968</name>
</gene>
<keyword evidence="1" id="KW-0812">Transmembrane</keyword>
<feature type="transmembrane region" description="Helical" evidence="1">
    <location>
        <begin position="12"/>
        <end position="34"/>
    </location>
</feature>
<evidence type="ECO:0000313" key="3">
    <source>
        <dbReference type="Proteomes" id="UP001620520"/>
    </source>
</evidence>
<dbReference type="Proteomes" id="UP001620520">
    <property type="component" value="Unassembled WGS sequence"/>
</dbReference>
<organism evidence="2 3">
    <name type="scientific">Paenarthrobacter histidinolovorans</name>
    <dbReference type="NCBI Taxonomy" id="43664"/>
    <lineage>
        <taxon>Bacteria</taxon>
        <taxon>Bacillati</taxon>
        <taxon>Actinomycetota</taxon>
        <taxon>Actinomycetes</taxon>
        <taxon>Micrococcales</taxon>
        <taxon>Micrococcaceae</taxon>
        <taxon>Paenarthrobacter</taxon>
    </lineage>
</organism>
<feature type="transmembrane region" description="Helical" evidence="1">
    <location>
        <begin position="84"/>
        <end position="105"/>
    </location>
</feature>
<feature type="transmembrane region" description="Helical" evidence="1">
    <location>
        <begin position="40"/>
        <end position="63"/>
    </location>
</feature>